<keyword evidence="2" id="KW-1185">Reference proteome</keyword>
<dbReference type="EMBL" id="GL945474">
    <property type="protein sequence ID" value="EGO04499.1"/>
    <property type="molecule type" value="Genomic_DNA"/>
</dbReference>
<gene>
    <name evidence="1" type="ORF">SERLA73DRAFT_148982</name>
</gene>
<name>F8PHG7_SERL3</name>
<proteinExistence type="predicted"/>
<protein>
    <submittedName>
        <fullName evidence="1">Uncharacterized protein</fullName>
    </submittedName>
</protein>
<accession>F8PHG7</accession>
<dbReference type="AlphaFoldDB" id="F8PHG7"/>
<dbReference type="Proteomes" id="UP000008063">
    <property type="component" value="Unassembled WGS sequence"/>
</dbReference>
<dbReference type="InParanoid" id="F8PHG7"/>
<evidence type="ECO:0000313" key="2">
    <source>
        <dbReference type="Proteomes" id="UP000008063"/>
    </source>
</evidence>
<dbReference type="HOGENOM" id="CLU_1349612_0_0_1"/>
<evidence type="ECO:0000313" key="1">
    <source>
        <dbReference type="EMBL" id="EGO04499.1"/>
    </source>
</evidence>
<organism evidence="2">
    <name type="scientific">Serpula lacrymans var. lacrymans (strain S7.3)</name>
    <name type="common">Dry rot fungus</name>
    <dbReference type="NCBI Taxonomy" id="936435"/>
    <lineage>
        <taxon>Eukaryota</taxon>
        <taxon>Fungi</taxon>
        <taxon>Dikarya</taxon>
        <taxon>Basidiomycota</taxon>
        <taxon>Agaricomycotina</taxon>
        <taxon>Agaricomycetes</taxon>
        <taxon>Agaricomycetidae</taxon>
        <taxon>Boletales</taxon>
        <taxon>Coniophorineae</taxon>
        <taxon>Serpulaceae</taxon>
        <taxon>Serpula</taxon>
    </lineage>
</organism>
<reference evidence="2" key="1">
    <citation type="journal article" date="2011" name="Science">
        <title>The plant cell wall-decomposing machinery underlies the functional diversity of forest fungi.</title>
        <authorList>
            <person name="Eastwood D.C."/>
            <person name="Floudas D."/>
            <person name="Binder M."/>
            <person name="Majcherczyk A."/>
            <person name="Schneider P."/>
            <person name="Aerts A."/>
            <person name="Asiegbu F.O."/>
            <person name="Baker S.E."/>
            <person name="Barry K."/>
            <person name="Bendiksby M."/>
            <person name="Blumentritt M."/>
            <person name="Coutinho P.M."/>
            <person name="Cullen D."/>
            <person name="de Vries R.P."/>
            <person name="Gathman A."/>
            <person name="Goodell B."/>
            <person name="Henrissat B."/>
            <person name="Ihrmark K."/>
            <person name="Kauserud H."/>
            <person name="Kohler A."/>
            <person name="LaButti K."/>
            <person name="Lapidus A."/>
            <person name="Lavin J.L."/>
            <person name="Lee Y.-H."/>
            <person name="Lindquist E."/>
            <person name="Lilly W."/>
            <person name="Lucas S."/>
            <person name="Morin E."/>
            <person name="Murat C."/>
            <person name="Oguiza J.A."/>
            <person name="Park J."/>
            <person name="Pisabarro A.G."/>
            <person name="Riley R."/>
            <person name="Rosling A."/>
            <person name="Salamov A."/>
            <person name="Schmidt O."/>
            <person name="Schmutz J."/>
            <person name="Skrede I."/>
            <person name="Stenlid J."/>
            <person name="Wiebenga A."/>
            <person name="Xie X."/>
            <person name="Kuees U."/>
            <person name="Hibbett D.S."/>
            <person name="Hoffmeister D."/>
            <person name="Hoegberg N."/>
            <person name="Martin F."/>
            <person name="Grigoriev I.V."/>
            <person name="Watkinson S.C."/>
        </authorList>
    </citation>
    <scope>NUCLEOTIDE SEQUENCE [LARGE SCALE GENOMIC DNA]</scope>
    <source>
        <strain evidence="2">strain S7.3</strain>
    </source>
</reference>
<sequence>MSLSAYRKLSFVNLQSQQLNAMRLPTLLLLTNSWPKKISRHAQNMLLQHLRTVNSLLNRLYREKQEDNVHSKAMRIRNFVNYSNSENYTYSIKQLPPINAWGVKKHNKDWSHYICHPRIGLISKVWFFAPGPNGAPHPQVPYKNLRKVQKPMIGVILTSWPGTIKLLFTDKEIIKQLSPSQPATMLVTRSLKNATWRPIPLTV</sequence>